<comment type="catalytic activity">
    <reaction evidence="1">
        <text>Hydrolysis of terminal non-reducing alpha-L-rhamnose residues in alpha-L-rhamnosides.</text>
        <dbReference type="EC" id="3.2.1.40"/>
    </reaction>
</comment>
<accession>A0A7K3TCS4</accession>
<dbReference type="Pfam" id="PF05592">
    <property type="entry name" value="Bac_rhamnosid"/>
    <property type="match status" value="1"/>
</dbReference>
<comment type="caution">
    <text evidence="8">The sequence shown here is derived from an EMBL/GenBank/DDBJ whole genome shotgun (WGS) entry which is preliminary data.</text>
</comment>
<dbReference type="InterPro" id="IPR013783">
    <property type="entry name" value="Ig-like_fold"/>
</dbReference>
<evidence type="ECO:0000313" key="8">
    <source>
        <dbReference type="EMBL" id="NEG71930.1"/>
    </source>
</evidence>
<evidence type="ECO:0000256" key="4">
    <source>
        <dbReference type="SAM" id="MobiDB-lite"/>
    </source>
</evidence>
<dbReference type="PANTHER" id="PTHR33307:SF6">
    <property type="entry name" value="ALPHA-RHAMNOSIDASE (EUROFUNG)-RELATED"/>
    <property type="match status" value="1"/>
</dbReference>
<dbReference type="GO" id="GO:0030596">
    <property type="term" value="F:alpha-L-rhamnosidase activity"/>
    <property type="evidence" value="ECO:0007669"/>
    <property type="project" value="UniProtKB-EC"/>
</dbReference>
<name>A0A7K3TCS4_9BIFI</name>
<feature type="region of interest" description="Disordered" evidence="4">
    <location>
        <begin position="154"/>
        <end position="189"/>
    </location>
</feature>
<evidence type="ECO:0000259" key="6">
    <source>
        <dbReference type="Pfam" id="PF17389"/>
    </source>
</evidence>
<feature type="domain" description="Alpha-L-rhamnosidase C-terminal" evidence="7">
    <location>
        <begin position="1002"/>
        <end position="1077"/>
    </location>
</feature>
<protein>
    <recommendedName>
        <fullName evidence="2">alpha-L-rhamnosidase</fullName>
        <ecNumber evidence="2">3.2.1.40</ecNumber>
    </recommendedName>
</protein>
<evidence type="ECO:0000259" key="7">
    <source>
        <dbReference type="Pfam" id="PF17390"/>
    </source>
</evidence>
<dbReference type="InterPro" id="IPR016007">
    <property type="entry name" value="Alpha_rhamnosid"/>
</dbReference>
<evidence type="ECO:0000313" key="9">
    <source>
        <dbReference type="Proteomes" id="UP000469943"/>
    </source>
</evidence>
<proteinExistence type="predicted"/>
<dbReference type="InterPro" id="IPR035396">
    <property type="entry name" value="Bac_rhamnosid6H"/>
</dbReference>
<dbReference type="InterPro" id="IPR008928">
    <property type="entry name" value="6-hairpin_glycosidase_sf"/>
</dbReference>
<dbReference type="InterPro" id="IPR008902">
    <property type="entry name" value="Rhamnosid_concanavalin"/>
</dbReference>
<sequence length="1087" mass="116558">MSVEGERGGAHDGNRWQMTATMVPATYAEPVSCIRVRHTTRHRGGVRMLLINDRHAPVDLEPGTVPVLRWRDDAVTRAADSVRCGDPVAYQVIVAETATDVLAGRGSVWDGGWADGDAWNGVPLDHVDTDPSRRYWVSLRWKYADGTIGDWAEPTTFGTGAGRDWHADPIWGPESSTSDDDATVGERNDTDLANASTARDRRTTAATVADLGNATGWAILRGTVTLPDKPIRWATLNATGASTRPARQFVYRLRLNNRFVGVGPTFPIHDEARYDGYDVTELLRAGDRNAIGVVAYAMDDRRFIAQLDVCYADGTVEHYGTGAPGAHGMIWRALADPAAVYPPSASIGTQYFDAPAENVRGDAYPYDLADPDAHCDDVAGTVDSAWIPVSVKPPFAELLATPTDKLAVRYVRPTSLLRVERPVKHGDPDDASICTTADAAVGTATESAAQILSVVADFGGAHMGGIRLNLHPRRPIDVTVRYGEILNPDGTVKFHLSAGNTYEEHWRIVPGGRPIETWGLRVFRYVEISVSQPPAAPSSWDTPSPTGLDERAAAIAEILLGGDDGRDDTDRSDYSKIDTNNTERIICANVVTDSCAAATDGIPALSAAALVHPSLAGSTDGYPGAFRSSDPALNKVWQLSAHTIEVLNGNIYADSWTRERAAYEADAWLQQRAHLALDASPALGAYTIDYLIANRTWPTEWPLYLVLAVHDAWMRGGSTAQIADQYDGLLALLPDRYLDAATGLIVKAPGESSRTDGDLVDWPPSERDGFVFGEVNTVVNALASRVYADMADLARAVGRGDDAVRFANVALRMREAMHRRLYDADRGAYLDGLTVAAADDAGATTVDNIDKANVAAVMTGDAGATDDGCVDEPAAFVAGGRRFVPIDHASLHASAFALAFADVPAARAARVVAFLRSRGMACSVYTAAPYLLGLYATGVAGASGDATAMITDRRTTHSWAYMIAQNAGGTMEAWDVARKPNTTYSHPWAASPVFLLPEGLMGVRSIEPGYRRFEVAPQPGEVRAASAVVPTPAGDIRVAYQVTDGGAADDTVAVELDLTVPSRTRADVKLPRATYRDLGPGEYHLIG</sequence>
<dbReference type="Pfam" id="PF17390">
    <property type="entry name" value="Bac_rhamnosid_C"/>
    <property type="match status" value="1"/>
</dbReference>
<dbReference type="InterPro" id="IPR035398">
    <property type="entry name" value="Bac_rhamnosid_C"/>
</dbReference>
<dbReference type="AlphaFoldDB" id="A0A7K3TCS4"/>
<dbReference type="Pfam" id="PF17389">
    <property type="entry name" value="Bac_rhamnosid6H"/>
    <property type="match status" value="1"/>
</dbReference>
<keyword evidence="3" id="KW-0378">Hydrolase</keyword>
<feature type="domain" description="Alpha-L-rhamnosidase concanavalin-like" evidence="5">
    <location>
        <begin position="454"/>
        <end position="531"/>
    </location>
</feature>
<dbReference type="Gene3D" id="2.60.120.260">
    <property type="entry name" value="Galactose-binding domain-like"/>
    <property type="match status" value="2"/>
</dbReference>
<dbReference type="GO" id="GO:0005975">
    <property type="term" value="P:carbohydrate metabolic process"/>
    <property type="evidence" value="ECO:0007669"/>
    <property type="project" value="InterPro"/>
</dbReference>
<dbReference type="PANTHER" id="PTHR33307">
    <property type="entry name" value="ALPHA-RHAMNOSIDASE (EUROFUNG)"/>
    <property type="match status" value="1"/>
</dbReference>
<reference evidence="8 9" key="1">
    <citation type="submission" date="2019-10" db="EMBL/GenBank/DDBJ databases">
        <title>Bifidobacterium from non-human primates.</title>
        <authorList>
            <person name="Modesto M."/>
        </authorList>
    </citation>
    <scope>NUCLEOTIDE SEQUENCE [LARGE SCALE GENOMIC DNA]</scope>
    <source>
        <strain evidence="8 9">TREM</strain>
    </source>
</reference>
<dbReference type="EC" id="3.2.1.40" evidence="2"/>
<gene>
    <name evidence="8" type="ORF">GFD24_06890</name>
</gene>
<dbReference type="OrthoDB" id="9761045at2"/>
<evidence type="ECO:0000256" key="2">
    <source>
        <dbReference type="ARBA" id="ARBA00012652"/>
    </source>
</evidence>
<evidence type="ECO:0000256" key="3">
    <source>
        <dbReference type="ARBA" id="ARBA00022801"/>
    </source>
</evidence>
<dbReference type="Proteomes" id="UP000469943">
    <property type="component" value="Unassembled WGS sequence"/>
</dbReference>
<dbReference type="InterPro" id="IPR012341">
    <property type="entry name" value="6hp_glycosidase-like_sf"/>
</dbReference>
<dbReference type="EMBL" id="WHZX01000004">
    <property type="protein sequence ID" value="NEG71930.1"/>
    <property type="molecule type" value="Genomic_DNA"/>
</dbReference>
<dbReference type="Gene3D" id="2.60.40.10">
    <property type="entry name" value="Immunoglobulins"/>
    <property type="match status" value="1"/>
</dbReference>
<dbReference type="Gene3D" id="1.50.10.10">
    <property type="match status" value="1"/>
</dbReference>
<evidence type="ECO:0000259" key="5">
    <source>
        <dbReference type="Pfam" id="PF05592"/>
    </source>
</evidence>
<organism evidence="8 9">
    <name type="scientific">Bifidobacterium ramosum</name>
    <dbReference type="NCBI Taxonomy" id="1798158"/>
    <lineage>
        <taxon>Bacteria</taxon>
        <taxon>Bacillati</taxon>
        <taxon>Actinomycetota</taxon>
        <taxon>Actinomycetes</taxon>
        <taxon>Bifidobacteriales</taxon>
        <taxon>Bifidobacteriaceae</taxon>
        <taxon>Bifidobacterium</taxon>
    </lineage>
</organism>
<evidence type="ECO:0000256" key="1">
    <source>
        <dbReference type="ARBA" id="ARBA00001445"/>
    </source>
</evidence>
<dbReference type="Gene3D" id="2.60.420.10">
    <property type="entry name" value="Maltose phosphorylase, domain 3"/>
    <property type="match status" value="1"/>
</dbReference>
<dbReference type="SUPFAM" id="SSF48208">
    <property type="entry name" value="Six-hairpin glycosidases"/>
    <property type="match status" value="1"/>
</dbReference>
<feature type="domain" description="Alpha-L-rhamnosidase six-hairpin glycosidase" evidence="6">
    <location>
        <begin position="624"/>
        <end position="993"/>
    </location>
</feature>